<reference evidence="1 2" key="1">
    <citation type="submission" date="2018-06" db="EMBL/GenBank/DDBJ databases">
        <authorList>
            <consortium name="Pathogen Informatics"/>
            <person name="Doyle S."/>
        </authorList>
    </citation>
    <scope>NUCLEOTIDE SEQUENCE [LARGE SCALE GENOMIC DNA]</scope>
    <source>
        <strain evidence="1 2">NCTC8081</strain>
    </source>
</reference>
<gene>
    <name evidence="1" type="ORF">NCTC8081_03190</name>
</gene>
<dbReference type="RefSeq" id="WP_111946561.1">
    <property type="nucleotide sequence ID" value="NZ_CATNYA010000031.1"/>
</dbReference>
<dbReference type="AlphaFoldDB" id="A0A2X3IGP7"/>
<dbReference type="InterPro" id="IPR009660">
    <property type="entry name" value="Phage_A500_Gp15"/>
</dbReference>
<organism evidence="1 2">
    <name type="scientific">Clostridium perfringens</name>
    <dbReference type="NCBI Taxonomy" id="1502"/>
    <lineage>
        <taxon>Bacteria</taxon>
        <taxon>Bacillati</taxon>
        <taxon>Bacillota</taxon>
        <taxon>Clostridia</taxon>
        <taxon>Eubacteriales</taxon>
        <taxon>Clostridiaceae</taxon>
        <taxon>Clostridium</taxon>
    </lineage>
</organism>
<dbReference type="Proteomes" id="UP000250234">
    <property type="component" value="Unassembled WGS sequence"/>
</dbReference>
<accession>A0A2X3IGP7</accession>
<sequence>MNILIDLVPKEVEINGAKYKIRSDFRTSILFELLMFDEDISTEIKFIQALDLYFPKLPPPENFEEALNKIMWFYGGGREDKEVNSKKNGSFSRKEKSIYSFEYDDEYIYSAFLSQYKVDLQDIEYLHWWKFKAMFKGLSEANKIIEIMKFRAKDLNTIKDKEERKFYKEMQELYALPNIKNKAEDEKLRAIEDALMEGKVLKI</sequence>
<dbReference type="EMBL" id="UAWO01000006">
    <property type="protein sequence ID" value="SQC85397.1"/>
    <property type="molecule type" value="Genomic_DNA"/>
</dbReference>
<evidence type="ECO:0000313" key="2">
    <source>
        <dbReference type="Proteomes" id="UP000250234"/>
    </source>
</evidence>
<evidence type="ECO:0000313" key="1">
    <source>
        <dbReference type="EMBL" id="SQC85397.1"/>
    </source>
</evidence>
<proteinExistence type="predicted"/>
<name>A0A2X3IGP7_CLOPF</name>
<evidence type="ECO:0008006" key="3">
    <source>
        <dbReference type="Google" id="ProtNLM"/>
    </source>
</evidence>
<protein>
    <recommendedName>
        <fullName evidence="3">Bacteriophage Gp15 protein</fullName>
    </recommendedName>
</protein>
<dbReference type="Pfam" id="PF06854">
    <property type="entry name" value="Phage_Gp15"/>
    <property type="match status" value="1"/>
</dbReference>